<name>A0A3E0VJW4_9MICO</name>
<organism evidence="3 4">
    <name type="scientific">Subtercola boreus</name>
    <dbReference type="NCBI Taxonomy" id="120213"/>
    <lineage>
        <taxon>Bacteria</taxon>
        <taxon>Bacillati</taxon>
        <taxon>Actinomycetota</taxon>
        <taxon>Actinomycetes</taxon>
        <taxon>Micrococcales</taxon>
        <taxon>Microbacteriaceae</taxon>
        <taxon>Subtercola</taxon>
    </lineage>
</organism>
<sequence>MNQPAAPVPDIASVMQWVLDARRQFDALLAGAGGAAAPCGLADDALVAGVVQVESLGRIIDGLRIRVVGEVAARSAAEYGADGLARSHNFRTVPKFVAAVTGVREQTVKERVRLASQVHTTMSLAGLPNLPRFPLVAGALARGDLGVDAATAITRRLSEAAAKVGFTEEISEAEADLVGLAQQTSGGFGYSANEVDALAIRCREHLDPDGAEPRGADLHEKRYLELKAHRSGMTSIRGLLSPSMAAIVASALEPSTSPRIVAFEPDPADPPAPDDVPVDGLIADTRTVGQKRADALVNLVQVAAGRPEMPRLNGAAPTVNLHATLEDVVSGRGVGWIDGLTAPVPYSTVEALLCHGDVITTLFGEHGQVLQHGKTRRLFTAAQNRALAARDGGCVWPGCDAPPSWCESHHVDGWQSDTHPGGFTDIDNGALLCHFHHTNVHKTHWTLTIRNGTPHLIPPEWLDWTQTPRPCQQNRARQRIGSHPPGPHNPARHRPPPTPQPNRDSSDPPACAPPHHDPRPGESQSSIPPPTDWWLEHRQSDTG</sequence>
<dbReference type="Pfam" id="PF02720">
    <property type="entry name" value="DUF222"/>
    <property type="match status" value="1"/>
</dbReference>
<evidence type="ECO:0000259" key="2">
    <source>
        <dbReference type="SMART" id="SM00507"/>
    </source>
</evidence>
<dbReference type="OrthoDB" id="5177627at2"/>
<dbReference type="RefSeq" id="WP_116415075.1">
    <property type="nucleotide sequence ID" value="NZ_NBWZ01000001.1"/>
</dbReference>
<reference evidence="3 4" key="1">
    <citation type="submission" date="2017-04" db="EMBL/GenBank/DDBJ databases">
        <title>Comparative genome analysis of Subtercola boreus.</title>
        <authorList>
            <person name="Cho Y.-J."/>
            <person name="Cho A."/>
            <person name="Kim O.-S."/>
            <person name="Lee J.-I."/>
        </authorList>
    </citation>
    <scope>NUCLEOTIDE SEQUENCE [LARGE SCALE GENOMIC DNA]</scope>
    <source>
        <strain evidence="3 4">K300</strain>
    </source>
</reference>
<comment type="caution">
    <text evidence="3">The sequence shown here is derived from an EMBL/GenBank/DDBJ whole genome shotgun (WGS) entry which is preliminary data.</text>
</comment>
<dbReference type="SMART" id="SM00507">
    <property type="entry name" value="HNHc"/>
    <property type="match status" value="1"/>
</dbReference>
<evidence type="ECO:0000256" key="1">
    <source>
        <dbReference type="SAM" id="MobiDB-lite"/>
    </source>
</evidence>
<keyword evidence="4" id="KW-1185">Reference proteome</keyword>
<dbReference type="CDD" id="cd00085">
    <property type="entry name" value="HNHc"/>
    <property type="match status" value="1"/>
</dbReference>
<proteinExistence type="predicted"/>
<dbReference type="InterPro" id="IPR003615">
    <property type="entry name" value="HNH_nuc"/>
</dbReference>
<protein>
    <recommendedName>
        <fullName evidence="2">HNH nuclease domain-containing protein</fullName>
    </recommendedName>
</protein>
<accession>A0A3E0VJW4</accession>
<feature type="compositionally biased region" description="Basic and acidic residues" evidence="1">
    <location>
        <begin position="534"/>
        <end position="543"/>
    </location>
</feature>
<feature type="compositionally biased region" description="Polar residues" evidence="1">
    <location>
        <begin position="464"/>
        <end position="475"/>
    </location>
</feature>
<evidence type="ECO:0000313" key="4">
    <source>
        <dbReference type="Proteomes" id="UP000256486"/>
    </source>
</evidence>
<dbReference type="AlphaFoldDB" id="A0A3E0VJW4"/>
<evidence type="ECO:0000313" key="3">
    <source>
        <dbReference type="EMBL" id="RFA09690.1"/>
    </source>
</evidence>
<dbReference type="Proteomes" id="UP000256486">
    <property type="component" value="Unassembled WGS sequence"/>
</dbReference>
<feature type="region of interest" description="Disordered" evidence="1">
    <location>
        <begin position="460"/>
        <end position="543"/>
    </location>
</feature>
<feature type="domain" description="HNH nuclease" evidence="2">
    <location>
        <begin position="382"/>
        <end position="438"/>
    </location>
</feature>
<dbReference type="EMBL" id="NBWZ01000001">
    <property type="protein sequence ID" value="RFA09690.1"/>
    <property type="molecule type" value="Genomic_DNA"/>
</dbReference>
<dbReference type="InterPro" id="IPR003870">
    <property type="entry name" value="DUF222"/>
</dbReference>
<gene>
    <name evidence="3" type="ORF">B7R54_11045</name>
</gene>